<reference evidence="1 2" key="1">
    <citation type="submission" date="2023-08" db="EMBL/GenBank/DDBJ databases">
        <title>Annotated Genome Sequence of Vanrija albida AlHP1.</title>
        <authorList>
            <person name="Herzog R."/>
        </authorList>
    </citation>
    <scope>NUCLEOTIDE SEQUENCE [LARGE SCALE GENOMIC DNA]</scope>
    <source>
        <strain evidence="1 2">AlHP1</strain>
    </source>
</reference>
<gene>
    <name evidence="1" type="ORF">Q8F55_008313</name>
</gene>
<evidence type="ECO:0000313" key="2">
    <source>
        <dbReference type="Proteomes" id="UP001565368"/>
    </source>
</evidence>
<evidence type="ECO:0000313" key="1">
    <source>
        <dbReference type="EMBL" id="KAL1406607.1"/>
    </source>
</evidence>
<organism evidence="1 2">
    <name type="scientific">Vanrija albida</name>
    <dbReference type="NCBI Taxonomy" id="181172"/>
    <lineage>
        <taxon>Eukaryota</taxon>
        <taxon>Fungi</taxon>
        <taxon>Dikarya</taxon>
        <taxon>Basidiomycota</taxon>
        <taxon>Agaricomycotina</taxon>
        <taxon>Tremellomycetes</taxon>
        <taxon>Trichosporonales</taxon>
        <taxon>Trichosporonaceae</taxon>
        <taxon>Vanrija</taxon>
    </lineage>
</organism>
<accession>A0ABR3PW81</accession>
<sequence>MPSPQSSPGPQHPHIKPALAPARVHAQVVAALNSTRALAERGYARAIISTYVAAKAERGRSAAQLNAKLLLLEREFAAVRKEFGLRESAVLSVPVEWCAAGSGESSLEPAPAYPGDGR</sequence>
<proteinExistence type="predicted"/>
<protein>
    <submittedName>
        <fullName evidence="1">Uncharacterized protein</fullName>
    </submittedName>
</protein>
<keyword evidence="2" id="KW-1185">Reference proteome</keyword>
<comment type="caution">
    <text evidence="1">The sequence shown here is derived from an EMBL/GenBank/DDBJ whole genome shotgun (WGS) entry which is preliminary data.</text>
</comment>
<name>A0ABR3PW81_9TREE</name>
<dbReference type="Proteomes" id="UP001565368">
    <property type="component" value="Unassembled WGS sequence"/>
</dbReference>
<dbReference type="RefSeq" id="XP_069206551.1">
    <property type="nucleotide sequence ID" value="XM_069356710.1"/>
</dbReference>
<dbReference type="GeneID" id="95989356"/>
<dbReference type="EMBL" id="JBBXJM010000006">
    <property type="protein sequence ID" value="KAL1406607.1"/>
    <property type="molecule type" value="Genomic_DNA"/>
</dbReference>